<keyword evidence="1" id="KW-0812">Transmembrane</keyword>
<keyword evidence="1" id="KW-0472">Membrane</keyword>
<keyword evidence="3" id="KW-1185">Reference proteome</keyword>
<reference evidence="2" key="1">
    <citation type="submission" date="2020-09" db="EMBL/GenBank/DDBJ databases">
        <title>Genome-Enabled Discovery of Anthraquinone Biosynthesis in Senna tora.</title>
        <authorList>
            <person name="Kang S.-H."/>
            <person name="Pandey R.P."/>
            <person name="Lee C.-M."/>
            <person name="Sim J.-S."/>
            <person name="Jeong J.-T."/>
            <person name="Choi B.-S."/>
            <person name="Jung M."/>
            <person name="Ginzburg D."/>
            <person name="Zhao K."/>
            <person name="Won S.Y."/>
            <person name="Oh T.-J."/>
            <person name="Yu Y."/>
            <person name="Kim N.-H."/>
            <person name="Lee O.R."/>
            <person name="Lee T.-H."/>
            <person name="Bashyal P."/>
            <person name="Kim T.-S."/>
            <person name="Lee W.-H."/>
            <person name="Kawkins C."/>
            <person name="Kim C.-K."/>
            <person name="Kim J.S."/>
            <person name="Ahn B.O."/>
            <person name="Rhee S.Y."/>
            <person name="Sohng J.K."/>
        </authorList>
    </citation>
    <scope>NUCLEOTIDE SEQUENCE</scope>
    <source>
        <tissue evidence="2">Leaf</tissue>
    </source>
</reference>
<dbReference type="AlphaFoldDB" id="A0A834TS44"/>
<feature type="transmembrane region" description="Helical" evidence="1">
    <location>
        <begin position="68"/>
        <end position="86"/>
    </location>
</feature>
<name>A0A834TS44_9FABA</name>
<dbReference type="Proteomes" id="UP000634136">
    <property type="component" value="Unassembled WGS sequence"/>
</dbReference>
<organism evidence="2 3">
    <name type="scientific">Senna tora</name>
    <dbReference type="NCBI Taxonomy" id="362788"/>
    <lineage>
        <taxon>Eukaryota</taxon>
        <taxon>Viridiplantae</taxon>
        <taxon>Streptophyta</taxon>
        <taxon>Embryophyta</taxon>
        <taxon>Tracheophyta</taxon>
        <taxon>Spermatophyta</taxon>
        <taxon>Magnoliopsida</taxon>
        <taxon>eudicotyledons</taxon>
        <taxon>Gunneridae</taxon>
        <taxon>Pentapetalae</taxon>
        <taxon>rosids</taxon>
        <taxon>fabids</taxon>
        <taxon>Fabales</taxon>
        <taxon>Fabaceae</taxon>
        <taxon>Caesalpinioideae</taxon>
        <taxon>Cassia clade</taxon>
        <taxon>Senna</taxon>
    </lineage>
</organism>
<sequence>MFFHDYFSCLPVYQHQKVDFQRNPQQLESAVPGRMPFSVMKQDAKIQELEGQKVLLLEQVMGSDQEMVLDWVATFVTAMATIIWLLSNQPKITIGQLMSEDEGGFWAGPSETGIAR</sequence>
<evidence type="ECO:0000313" key="2">
    <source>
        <dbReference type="EMBL" id="KAF7822854.1"/>
    </source>
</evidence>
<comment type="caution">
    <text evidence="2">The sequence shown here is derived from an EMBL/GenBank/DDBJ whole genome shotgun (WGS) entry which is preliminary data.</text>
</comment>
<proteinExistence type="predicted"/>
<protein>
    <submittedName>
        <fullName evidence="2">Uncharacterized protein</fullName>
    </submittedName>
</protein>
<evidence type="ECO:0000256" key="1">
    <source>
        <dbReference type="SAM" id="Phobius"/>
    </source>
</evidence>
<gene>
    <name evidence="2" type="ORF">G2W53_020998</name>
</gene>
<dbReference type="EMBL" id="JAAIUW010000007">
    <property type="protein sequence ID" value="KAF7822854.1"/>
    <property type="molecule type" value="Genomic_DNA"/>
</dbReference>
<keyword evidence="1" id="KW-1133">Transmembrane helix</keyword>
<accession>A0A834TS44</accession>
<evidence type="ECO:0000313" key="3">
    <source>
        <dbReference type="Proteomes" id="UP000634136"/>
    </source>
</evidence>